<keyword evidence="6" id="KW-0456">Lyase</keyword>
<name>A0A0C9QDE6_LACPA</name>
<sequence length="555" mass="61000">MTSKQSFSSSDITSQSGYFSALKATVETAFYGENVKQVTTIAQAYALAKTAPGVIITDLPIKHTAELGLPPDAKVLVANDGRVVGRTAAARQIIGQPDVDETKLAAIAREAVFLGSRKTFLRGDVTVGLSSDFAIKAHLMLPEAYANNLYTYLLNFQIDTPQRNAEYEQSRPLPEDDIYLYADPDWHDPAYPNGLAVFDPTHNAAIVLGLRYFGELKKGTLTLAWATAHRNGFVACHGGMKQYTRQDGDFTMAAFGLSGSGKSTITLASHGDQYPVKVLHDDAFVIDRQTGATTALEPSYFDKTQDYPLSDPGIQYFLTVQNVGVTLDAAGKKTLVTQDIRNGNGRTVKSRYVTPNRVDHLTESIDAIFWIMKDDTLPPVVKLEDPDLAAAFGVTLATKRSTAENVIGDVDRDHLVIEPFANPFRSYPLGEDYQDFHQLFEQRQTACYILNTGSYNGQNVKPADTLGAIAKIVDETAAFKPFGLLPKMRYLPLSGFNVDFGDNDYRARLRQRLEDRLAFIATKDVDHDGYDRLPIDASRALEDVIAALDQQAAAM</sequence>
<evidence type="ECO:0000313" key="8">
    <source>
        <dbReference type="EMBL" id="GAN37762.1"/>
    </source>
</evidence>
<dbReference type="GO" id="GO:0016301">
    <property type="term" value="F:kinase activity"/>
    <property type="evidence" value="ECO:0007669"/>
    <property type="project" value="UniProtKB-KW"/>
</dbReference>
<dbReference type="UniPathway" id="UPA00138"/>
<gene>
    <name evidence="8" type="ORF">LC0644_2351</name>
</gene>
<dbReference type="RefSeq" id="WP_003594979.1">
    <property type="nucleotide sequence ID" value="NZ_BAYM01000248.1"/>
</dbReference>
<evidence type="ECO:0000256" key="5">
    <source>
        <dbReference type="ARBA" id="ARBA00022840"/>
    </source>
</evidence>
<organism evidence="8 9">
    <name type="scientific">Lacticaseibacillus paracasei NRIC 0644</name>
    <dbReference type="NCBI Taxonomy" id="1435038"/>
    <lineage>
        <taxon>Bacteria</taxon>
        <taxon>Bacillati</taxon>
        <taxon>Bacillota</taxon>
        <taxon>Bacilli</taxon>
        <taxon>Lactobacillales</taxon>
        <taxon>Lactobacillaceae</taxon>
        <taxon>Lacticaseibacillus</taxon>
    </lineage>
</organism>
<dbReference type="InterPro" id="IPR001272">
    <property type="entry name" value="PEP_carboxykinase_ATP"/>
</dbReference>
<comment type="similarity">
    <text evidence="2">Belongs to the phosphoenolpyruvate carboxykinase (ATP) family.</text>
</comment>
<keyword evidence="8" id="KW-0670">Pyruvate</keyword>
<evidence type="ECO:0000256" key="3">
    <source>
        <dbReference type="ARBA" id="ARBA00012363"/>
    </source>
</evidence>
<dbReference type="Gene3D" id="3.90.228.20">
    <property type="match status" value="1"/>
</dbReference>
<dbReference type="Pfam" id="PF01293">
    <property type="entry name" value="PEPCK_ATP"/>
    <property type="match status" value="1"/>
</dbReference>
<evidence type="ECO:0000256" key="7">
    <source>
        <dbReference type="ARBA" id="ARBA00047371"/>
    </source>
</evidence>
<protein>
    <recommendedName>
        <fullName evidence="3">phosphoenolpyruvate carboxykinase (ATP)</fullName>
        <ecNumber evidence="3">4.1.1.49</ecNumber>
    </recommendedName>
</protein>
<dbReference type="InterPro" id="IPR013035">
    <property type="entry name" value="PEP_carboxykinase_C"/>
</dbReference>
<dbReference type="EC" id="4.1.1.49" evidence="3"/>
<evidence type="ECO:0000256" key="6">
    <source>
        <dbReference type="ARBA" id="ARBA00023239"/>
    </source>
</evidence>
<keyword evidence="8" id="KW-0418">Kinase</keyword>
<keyword evidence="4" id="KW-0547">Nucleotide-binding</keyword>
<dbReference type="InterPro" id="IPR008210">
    <property type="entry name" value="PEP_carboxykinase_N"/>
</dbReference>
<evidence type="ECO:0000256" key="1">
    <source>
        <dbReference type="ARBA" id="ARBA00004742"/>
    </source>
</evidence>
<dbReference type="Proteomes" id="UP000032552">
    <property type="component" value="Unassembled WGS sequence"/>
</dbReference>
<keyword evidence="5" id="KW-0067">ATP-binding</keyword>
<comment type="pathway">
    <text evidence="1">Carbohydrate biosynthesis; gluconeogenesis.</text>
</comment>
<comment type="caution">
    <text evidence="8">The sequence shown here is derived from an EMBL/GenBank/DDBJ whole genome shotgun (WGS) entry which is preliminary data.</text>
</comment>
<reference evidence="9" key="1">
    <citation type="submission" date="2014-05" db="EMBL/GenBank/DDBJ databases">
        <title>Whole genome sequencing of Lactobacillus casei NRIC0644.</title>
        <authorList>
            <person name="Atarashi H."/>
            <person name="Yoshida Y."/>
            <person name="Fujimura S."/>
            <person name="Tanaka N."/>
            <person name="Shiwa Y."/>
            <person name="Yoshikawa H."/>
            <person name="Okada S."/>
            <person name="Nakagawa J."/>
        </authorList>
    </citation>
    <scope>NUCLEOTIDE SEQUENCE [LARGE SCALE GENOMIC DNA]</scope>
    <source>
        <strain evidence="9">NRIC0644</strain>
    </source>
</reference>
<dbReference type="GO" id="GO:0004612">
    <property type="term" value="F:phosphoenolpyruvate carboxykinase (ATP) activity"/>
    <property type="evidence" value="ECO:0007669"/>
    <property type="project" value="UniProtKB-EC"/>
</dbReference>
<accession>A0A0C9QDE6</accession>
<comment type="catalytic activity">
    <reaction evidence="7">
        <text>oxaloacetate + ATP = phosphoenolpyruvate + ADP + CO2</text>
        <dbReference type="Rhea" id="RHEA:18617"/>
        <dbReference type="ChEBI" id="CHEBI:16452"/>
        <dbReference type="ChEBI" id="CHEBI:16526"/>
        <dbReference type="ChEBI" id="CHEBI:30616"/>
        <dbReference type="ChEBI" id="CHEBI:58702"/>
        <dbReference type="ChEBI" id="CHEBI:456216"/>
        <dbReference type="EC" id="4.1.1.49"/>
    </reaction>
</comment>
<proteinExistence type="inferred from homology"/>
<dbReference type="SUPFAM" id="SSF53795">
    <property type="entry name" value="PEP carboxykinase-like"/>
    <property type="match status" value="1"/>
</dbReference>
<dbReference type="Gene3D" id="3.40.449.10">
    <property type="entry name" value="Phosphoenolpyruvate Carboxykinase, domain 1"/>
    <property type="match status" value="1"/>
</dbReference>
<keyword evidence="8" id="KW-0808">Transferase</keyword>
<dbReference type="GO" id="GO:0006094">
    <property type="term" value="P:gluconeogenesis"/>
    <property type="evidence" value="ECO:0007669"/>
    <property type="project" value="UniProtKB-UniPathway"/>
</dbReference>
<evidence type="ECO:0000256" key="4">
    <source>
        <dbReference type="ARBA" id="ARBA00022741"/>
    </source>
</evidence>
<evidence type="ECO:0000313" key="9">
    <source>
        <dbReference type="Proteomes" id="UP000032552"/>
    </source>
</evidence>
<dbReference type="EMBL" id="BAYM01000248">
    <property type="protein sequence ID" value="GAN37762.1"/>
    <property type="molecule type" value="Genomic_DNA"/>
</dbReference>
<dbReference type="AlphaFoldDB" id="A0A0C9QDE6"/>
<dbReference type="SUPFAM" id="SSF68923">
    <property type="entry name" value="PEP carboxykinase N-terminal domain"/>
    <property type="match status" value="1"/>
</dbReference>
<evidence type="ECO:0000256" key="2">
    <source>
        <dbReference type="ARBA" id="ARBA00006052"/>
    </source>
</evidence>
<dbReference type="GO" id="GO:0005524">
    <property type="term" value="F:ATP binding"/>
    <property type="evidence" value="ECO:0007669"/>
    <property type="project" value="UniProtKB-KW"/>
</dbReference>